<dbReference type="EMBL" id="JBAHYK010000441">
    <property type="protein sequence ID" value="KAL0573999.1"/>
    <property type="molecule type" value="Genomic_DNA"/>
</dbReference>
<organism evidence="2 3">
    <name type="scientific">Marasmius crinis-equi</name>
    <dbReference type="NCBI Taxonomy" id="585013"/>
    <lineage>
        <taxon>Eukaryota</taxon>
        <taxon>Fungi</taxon>
        <taxon>Dikarya</taxon>
        <taxon>Basidiomycota</taxon>
        <taxon>Agaricomycotina</taxon>
        <taxon>Agaricomycetes</taxon>
        <taxon>Agaricomycetidae</taxon>
        <taxon>Agaricales</taxon>
        <taxon>Marasmiineae</taxon>
        <taxon>Marasmiaceae</taxon>
        <taxon>Marasmius</taxon>
    </lineage>
</organism>
<accession>A0ABR3FFD9</accession>
<gene>
    <name evidence="2" type="ORF">V5O48_007968</name>
</gene>
<protein>
    <recommendedName>
        <fullName evidence="4">F-box domain-containing protein</fullName>
    </recommendedName>
</protein>
<name>A0ABR3FFD9_9AGAR</name>
<feature type="compositionally biased region" description="Low complexity" evidence="1">
    <location>
        <begin position="52"/>
        <end position="63"/>
    </location>
</feature>
<dbReference type="InterPro" id="IPR032675">
    <property type="entry name" value="LRR_dom_sf"/>
</dbReference>
<dbReference type="Proteomes" id="UP001465976">
    <property type="component" value="Unassembled WGS sequence"/>
</dbReference>
<evidence type="ECO:0000313" key="3">
    <source>
        <dbReference type="Proteomes" id="UP001465976"/>
    </source>
</evidence>
<dbReference type="Gene3D" id="3.80.10.10">
    <property type="entry name" value="Ribonuclease Inhibitor"/>
    <property type="match status" value="1"/>
</dbReference>
<evidence type="ECO:0000313" key="2">
    <source>
        <dbReference type="EMBL" id="KAL0573999.1"/>
    </source>
</evidence>
<dbReference type="CDD" id="cd09917">
    <property type="entry name" value="F-box_SF"/>
    <property type="match status" value="1"/>
</dbReference>
<evidence type="ECO:0000256" key="1">
    <source>
        <dbReference type="SAM" id="MobiDB-lite"/>
    </source>
</evidence>
<reference evidence="2 3" key="1">
    <citation type="submission" date="2024-02" db="EMBL/GenBank/DDBJ databases">
        <title>A draft genome for the cacao thread blight pathogen Marasmius crinis-equi.</title>
        <authorList>
            <person name="Cohen S.P."/>
            <person name="Baruah I.K."/>
            <person name="Amoako-Attah I."/>
            <person name="Bukari Y."/>
            <person name="Meinhardt L.W."/>
            <person name="Bailey B.A."/>
        </authorList>
    </citation>
    <scope>NUCLEOTIDE SEQUENCE [LARGE SCALE GENOMIC DNA]</scope>
    <source>
        <strain evidence="2 3">GH-76</strain>
    </source>
</reference>
<feature type="region of interest" description="Disordered" evidence="1">
    <location>
        <begin position="43"/>
        <end position="63"/>
    </location>
</feature>
<comment type="caution">
    <text evidence="2">The sequence shown here is derived from an EMBL/GenBank/DDBJ whole genome shotgun (WGS) entry which is preliminary data.</text>
</comment>
<evidence type="ECO:0008006" key="4">
    <source>
        <dbReference type="Google" id="ProtNLM"/>
    </source>
</evidence>
<sequence>MHHVVQQADAVHQQINAITLLLEQFNTRRSGLLQEASKRDEDSEYSALKGAPAPTSSSSSFVRPPSSRCILPAEVLELISNCLDKEDLVHVSCSNKSLHVVANRILYRTISITTDLSLNASFPFDQDLIRFLESQPHITDLSLRGFNSDPSQFSFSASTFNLNPTLHPSSLSPSALPKLTRVNAIHAGPDIMETVVKGRPVKAIVMPLYADSATKCLDALRGTSTPIDQLNIMSFDPNAPNYILEEISKRFPSLEALSVVLLLAECTERALEAAAPSLARFERLKYITFMLASPMEPVSPENEHRIAESWHSYCPSLKTIILPVGNVLYFENSTWSVLKELDS</sequence>
<proteinExistence type="predicted"/>
<keyword evidence="3" id="KW-1185">Reference proteome</keyword>